<proteinExistence type="predicted"/>
<dbReference type="InterPro" id="IPR025136">
    <property type="entry name" value="MAP3K_TRAF-bd"/>
</dbReference>
<keyword evidence="3" id="KW-1185">Reference proteome</keyword>
<evidence type="ECO:0000313" key="2">
    <source>
        <dbReference type="EMBL" id="KAL0163716.1"/>
    </source>
</evidence>
<dbReference type="EMBL" id="JAMKFB020000020">
    <property type="protein sequence ID" value="KAL0163716.1"/>
    <property type="molecule type" value="Genomic_DNA"/>
</dbReference>
<feature type="domain" description="MAP3K TRAFs-binding" evidence="1">
    <location>
        <begin position="1"/>
        <end position="55"/>
    </location>
</feature>
<comment type="caution">
    <text evidence="2">The sequence shown here is derived from an EMBL/GenBank/DDBJ whole genome shotgun (WGS) entry which is preliminary data.</text>
</comment>
<feature type="non-terminal residue" evidence="2">
    <location>
        <position position="1"/>
    </location>
</feature>
<protein>
    <recommendedName>
        <fullName evidence="1">MAP3K TRAFs-binding domain-containing protein</fullName>
    </recommendedName>
</protein>
<evidence type="ECO:0000313" key="3">
    <source>
        <dbReference type="Proteomes" id="UP001529510"/>
    </source>
</evidence>
<accession>A0ABD0NRY2</accession>
<feature type="non-terminal residue" evidence="2">
    <location>
        <position position="56"/>
    </location>
</feature>
<dbReference type="Proteomes" id="UP001529510">
    <property type="component" value="Unassembled WGS sequence"/>
</dbReference>
<dbReference type="AlphaFoldDB" id="A0ABD0NRY2"/>
<dbReference type="Pfam" id="PF13281">
    <property type="entry name" value="MAP3K_TRAF_bd"/>
    <property type="match status" value="1"/>
</dbReference>
<evidence type="ECO:0000259" key="1">
    <source>
        <dbReference type="Pfam" id="PF13281"/>
    </source>
</evidence>
<gene>
    <name evidence="2" type="ORF">M9458_039469</name>
</gene>
<organism evidence="2 3">
    <name type="scientific">Cirrhinus mrigala</name>
    <name type="common">Mrigala</name>
    <dbReference type="NCBI Taxonomy" id="683832"/>
    <lineage>
        <taxon>Eukaryota</taxon>
        <taxon>Metazoa</taxon>
        <taxon>Chordata</taxon>
        <taxon>Craniata</taxon>
        <taxon>Vertebrata</taxon>
        <taxon>Euteleostomi</taxon>
        <taxon>Actinopterygii</taxon>
        <taxon>Neopterygii</taxon>
        <taxon>Teleostei</taxon>
        <taxon>Ostariophysi</taxon>
        <taxon>Cypriniformes</taxon>
        <taxon>Cyprinidae</taxon>
        <taxon>Labeoninae</taxon>
        <taxon>Labeonini</taxon>
        <taxon>Cirrhinus</taxon>
    </lineage>
</organism>
<name>A0ABD0NRY2_CIRMR</name>
<sequence>RNLPGDRQKALDIMLPLVNSDEQVASDIYCLVGRIYKDMFLDSHFIDIDSRDQGIR</sequence>
<reference evidence="2 3" key="1">
    <citation type="submission" date="2024-05" db="EMBL/GenBank/DDBJ databases">
        <title>Genome sequencing and assembly of Indian major carp, Cirrhinus mrigala (Hamilton, 1822).</title>
        <authorList>
            <person name="Mohindra V."/>
            <person name="Chowdhury L.M."/>
            <person name="Lal K."/>
            <person name="Jena J.K."/>
        </authorList>
    </citation>
    <scope>NUCLEOTIDE SEQUENCE [LARGE SCALE GENOMIC DNA]</scope>
    <source>
        <strain evidence="2">CM1030</strain>
        <tissue evidence="2">Blood</tissue>
    </source>
</reference>